<dbReference type="AlphaFoldDB" id="A0A4C1XWA7"/>
<dbReference type="EMBL" id="BGZK01000972">
    <property type="protein sequence ID" value="GBP66934.1"/>
    <property type="molecule type" value="Genomic_DNA"/>
</dbReference>
<evidence type="ECO:0000256" key="1">
    <source>
        <dbReference type="SAM" id="MobiDB-lite"/>
    </source>
</evidence>
<feature type="region of interest" description="Disordered" evidence="1">
    <location>
        <begin position="1"/>
        <end position="22"/>
    </location>
</feature>
<gene>
    <name evidence="2" type="ORF">EVAR_40526_1</name>
</gene>
<accession>A0A4C1XWA7</accession>
<protein>
    <submittedName>
        <fullName evidence="2">Uncharacterized protein</fullName>
    </submittedName>
</protein>
<proteinExistence type="predicted"/>
<feature type="region of interest" description="Disordered" evidence="1">
    <location>
        <begin position="134"/>
        <end position="171"/>
    </location>
</feature>
<sequence>MRRCLGAKCRKQPRRDGARPPTARVVRAQHTRSADPTFCPFISRKLPSFNGFSFSPFCDASMRHLKALRPVVVSGTPRDHHWSQGVPPLIKKDSVNTTTAHKDFRGQSVQQRESHLSLAAHGAGAARVKNEECKESSLVYTTKHEASPTKAARASRDRRDAGISPTAIRTD</sequence>
<evidence type="ECO:0000313" key="2">
    <source>
        <dbReference type="EMBL" id="GBP66934.1"/>
    </source>
</evidence>
<dbReference type="Proteomes" id="UP000299102">
    <property type="component" value="Unassembled WGS sequence"/>
</dbReference>
<keyword evidence="3" id="KW-1185">Reference proteome</keyword>
<name>A0A4C1XWA7_EUMVA</name>
<evidence type="ECO:0000313" key="3">
    <source>
        <dbReference type="Proteomes" id="UP000299102"/>
    </source>
</evidence>
<reference evidence="2 3" key="1">
    <citation type="journal article" date="2019" name="Commun. Biol.">
        <title>The bagworm genome reveals a unique fibroin gene that provides high tensile strength.</title>
        <authorList>
            <person name="Kono N."/>
            <person name="Nakamura H."/>
            <person name="Ohtoshi R."/>
            <person name="Tomita M."/>
            <person name="Numata K."/>
            <person name="Arakawa K."/>
        </authorList>
    </citation>
    <scope>NUCLEOTIDE SEQUENCE [LARGE SCALE GENOMIC DNA]</scope>
</reference>
<organism evidence="2 3">
    <name type="scientific">Eumeta variegata</name>
    <name type="common">Bagworm moth</name>
    <name type="synonym">Eumeta japonica</name>
    <dbReference type="NCBI Taxonomy" id="151549"/>
    <lineage>
        <taxon>Eukaryota</taxon>
        <taxon>Metazoa</taxon>
        <taxon>Ecdysozoa</taxon>
        <taxon>Arthropoda</taxon>
        <taxon>Hexapoda</taxon>
        <taxon>Insecta</taxon>
        <taxon>Pterygota</taxon>
        <taxon>Neoptera</taxon>
        <taxon>Endopterygota</taxon>
        <taxon>Lepidoptera</taxon>
        <taxon>Glossata</taxon>
        <taxon>Ditrysia</taxon>
        <taxon>Tineoidea</taxon>
        <taxon>Psychidae</taxon>
        <taxon>Oiketicinae</taxon>
        <taxon>Eumeta</taxon>
    </lineage>
</organism>
<feature type="compositionally biased region" description="Basic residues" evidence="1">
    <location>
        <begin position="1"/>
        <end position="13"/>
    </location>
</feature>
<comment type="caution">
    <text evidence="2">The sequence shown here is derived from an EMBL/GenBank/DDBJ whole genome shotgun (WGS) entry which is preliminary data.</text>
</comment>